<reference evidence="7" key="1">
    <citation type="submission" date="2014-04" db="EMBL/GenBank/DDBJ databases">
        <title>Whole-Genome optical mapping and complete genome sequence of Sphingobacterium deserti sp. nov., a new spaces isolated from desert in the west of China.</title>
        <authorList>
            <person name="Teng C."/>
            <person name="Zhou Z."/>
            <person name="Li X."/>
            <person name="Chen M."/>
            <person name="Lin M."/>
            <person name="Wang L."/>
            <person name="Su S."/>
            <person name="Zhang C."/>
            <person name="Zhang W."/>
        </authorList>
    </citation>
    <scope>NUCLEOTIDE SEQUENCE [LARGE SCALE GENOMIC DNA]</scope>
    <source>
        <strain evidence="7">ACCC05744</strain>
    </source>
</reference>
<dbReference type="GO" id="GO:0003677">
    <property type="term" value="F:DNA binding"/>
    <property type="evidence" value="ECO:0007669"/>
    <property type="project" value="InterPro"/>
</dbReference>
<gene>
    <name evidence="6" type="ORF">DI53_3125</name>
</gene>
<evidence type="ECO:0000259" key="5">
    <source>
        <dbReference type="Pfam" id="PF07495"/>
    </source>
</evidence>
<dbReference type="STRING" id="1229276.DI53_3125"/>
<dbReference type="InterPro" id="IPR011110">
    <property type="entry name" value="Reg_prop"/>
</dbReference>
<accession>A0A0B8SZQ1</accession>
<dbReference type="Proteomes" id="UP000031802">
    <property type="component" value="Unassembled WGS sequence"/>
</dbReference>
<dbReference type="PROSITE" id="PS51257">
    <property type="entry name" value="PROKAR_LIPOPROTEIN"/>
    <property type="match status" value="1"/>
</dbReference>
<evidence type="ECO:0000313" key="6">
    <source>
        <dbReference type="EMBL" id="KGE13101.1"/>
    </source>
</evidence>
<name>A0A0B8SZQ1_9SPHI</name>
<keyword evidence="2" id="KW-0175">Coiled coil</keyword>
<dbReference type="InterPro" id="IPR016032">
    <property type="entry name" value="Sig_transdc_resp-reg_C-effctor"/>
</dbReference>
<dbReference type="Gene3D" id="2.60.40.10">
    <property type="entry name" value="Immunoglobulins"/>
    <property type="match status" value="1"/>
</dbReference>
<organism evidence="6 7">
    <name type="scientific">Sphingobacterium deserti</name>
    <dbReference type="NCBI Taxonomy" id="1229276"/>
    <lineage>
        <taxon>Bacteria</taxon>
        <taxon>Pseudomonadati</taxon>
        <taxon>Bacteroidota</taxon>
        <taxon>Sphingobacteriia</taxon>
        <taxon>Sphingobacteriales</taxon>
        <taxon>Sphingobacteriaceae</taxon>
        <taxon>Sphingobacterium</taxon>
    </lineage>
</organism>
<feature type="chain" id="PRO_5002123919" evidence="4">
    <location>
        <begin position="23"/>
        <end position="951"/>
    </location>
</feature>
<dbReference type="eggNOG" id="COG1595">
    <property type="taxonomic scope" value="Bacteria"/>
</dbReference>
<dbReference type="AlphaFoldDB" id="A0A0B8SZQ1"/>
<reference evidence="6 7" key="2">
    <citation type="journal article" date="2015" name="PLoS ONE">
        <title>Whole-Genome Optical Mapping and Finished Genome Sequence of Sphingobacterium deserti sp. nov., a New Species Isolated from the Western Desert of China.</title>
        <authorList>
            <person name="Teng C."/>
            <person name="Zhou Z."/>
            <person name="Molnar I."/>
            <person name="Li X."/>
            <person name="Tang R."/>
            <person name="Chen M."/>
            <person name="Wang L."/>
            <person name="Su S."/>
            <person name="Zhang W."/>
            <person name="Lin M."/>
        </authorList>
    </citation>
    <scope>NUCLEOTIDE SEQUENCE [LARGE SCALE GENOMIC DNA]</scope>
    <source>
        <strain evidence="7">ACCC05744</strain>
    </source>
</reference>
<dbReference type="SUPFAM" id="SSF46894">
    <property type="entry name" value="C-terminal effector domain of the bipartite response regulators"/>
    <property type="match status" value="1"/>
</dbReference>
<keyword evidence="3" id="KW-1133">Transmembrane helix</keyword>
<dbReference type="PANTHER" id="PTHR43547:SF2">
    <property type="entry name" value="HYBRID SIGNAL TRANSDUCTION HISTIDINE KINASE C"/>
    <property type="match status" value="1"/>
</dbReference>
<feature type="coiled-coil region" evidence="2">
    <location>
        <begin position="779"/>
        <end position="821"/>
    </location>
</feature>
<comment type="caution">
    <text evidence="6">The sequence shown here is derived from an EMBL/GenBank/DDBJ whole genome shotgun (WGS) entry which is preliminary data.</text>
</comment>
<evidence type="ECO:0000256" key="1">
    <source>
        <dbReference type="ARBA" id="ARBA00022553"/>
    </source>
</evidence>
<evidence type="ECO:0000256" key="3">
    <source>
        <dbReference type="SAM" id="Phobius"/>
    </source>
</evidence>
<dbReference type="eggNOG" id="COG3292">
    <property type="taxonomic scope" value="Bacteria"/>
</dbReference>
<dbReference type="Pfam" id="PF07495">
    <property type="entry name" value="Y_Y_Y"/>
    <property type="match status" value="1"/>
</dbReference>
<feature type="domain" description="Two component regulator three Y" evidence="5">
    <location>
        <begin position="684"/>
        <end position="734"/>
    </location>
</feature>
<proteinExistence type="predicted"/>
<dbReference type="GO" id="GO:0006355">
    <property type="term" value="P:regulation of DNA-templated transcription"/>
    <property type="evidence" value="ECO:0007669"/>
    <property type="project" value="InterPro"/>
</dbReference>
<evidence type="ECO:0000256" key="2">
    <source>
        <dbReference type="SAM" id="Coils"/>
    </source>
</evidence>
<feature type="signal peptide" evidence="4">
    <location>
        <begin position="1"/>
        <end position="22"/>
    </location>
</feature>
<keyword evidence="7" id="KW-1185">Reference proteome</keyword>
<dbReference type="EMBL" id="JJMU01000059">
    <property type="protein sequence ID" value="KGE13101.1"/>
    <property type="molecule type" value="Genomic_DNA"/>
</dbReference>
<keyword evidence="3" id="KW-0812">Transmembrane</keyword>
<dbReference type="PATRIC" id="fig|1229276.3.peg.3231"/>
<keyword evidence="3" id="KW-0472">Membrane</keyword>
<dbReference type="InterPro" id="IPR011047">
    <property type="entry name" value="Quinoprotein_ADH-like_sf"/>
</dbReference>
<feature type="transmembrane region" description="Helical" evidence="3">
    <location>
        <begin position="737"/>
        <end position="758"/>
    </location>
</feature>
<sequence>MVAMVRLIFFCFALVFSACTYAQSVPSTGSPFVQNYTKSQYKAGNQNWSIAQGKDGVMYAANNNGLIAFNGAYWDIYPLSNKNFTRSVAIAANGDIFVGGKEEFGYFEKKGNSLKYHNLSRLVKPEILENDEIWKILFLDNAVIFQSFSKFYVYKDNKVDVRYGDGEPFLFAHQVDKTIWMERIPSGLERWNGREFAKLQANLRNVLTVLPFDREQLLVGTAKEGLYLLDANGNASPWKPESVVNKLLKEAQLNNGLKIDDNTFAFGTIKNGVFIIDRAGQLLQHIHKRNGLQNNTVLSMTLDRQGNIWAGLDNGIDRIEVNSPFYYYRDIFGEIGTVYAIKVFKGRIYLGTNQGLFYSNWPDGAAMQPLRFEFIPGSQGQVWTLDVFNDQLICGHNDGTFSVNGSSITRISNWTGGWSNIQLPNNPQLFLQGNYTGLALFEDKGSWLLKQKYNDPKTAVISVYPRNENQFWVVLNNAIQLVEFTVPYQSVNVLKTFSFNSDFPHIQRITPATVQQNIVFTTDKGIFVFDSVLSRFKPYEELNSTLGAFAKAKKIMPLKRNRYMFAHEGRFAEVTLQNNRIVVDSSSFNSLQDIVMKNYEVVQAVGGKLLFGLDNGIAFYDLERKHAQKPAQPLITGLQEILNASDTLHYLDPEVAISYNQNNIRIQFASPWYSNTPVKYQSLLEGLQAEWSLPTEIPYIDFTNLPTGKYTFHVRVMSANGTVSEVTTLTFQILPPWYLQWPALLLYVLLTVAAFVLARKLIIEKIKRDKLEIRSKLQLRQQELLRKEAEQNEKKLMELKNEQLTVELEAKNRELANAATNIVYKNELLNNLHEELLHVKDRDGKKLSPDQLQKVNKLIDNARSDERDWDLFEKSFNESHENFFKKLKTDYPGLSPNDLKLCAYLRLNMSSKDMASLMNITTRGIEIRRYRLRKKFNLPTEKNLSEFLLEL</sequence>
<dbReference type="InterPro" id="IPR015943">
    <property type="entry name" value="WD40/YVTN_repeat-like_dom_sf"/>
</dbReference>
<evidence type="ECO:0000256" key="4">
    <source>
        <dbReference type="SAM" id="SignalP"/>
    </source>
</evidence>
<keyword evidence="1" id="KW-0597">Phosphoprotein</keyword>
<dbReference type="SUPFAM" id="SSF50998">
    <property type="entry name" value="Quinoprotein alcohol dehydrogenase-like"/>
    <property type="match status" value="1"/>
</dbReference>
<dbReference type="InterPro" id="IPR013783">
    <property type="entry name" value="Ig-like_fold"/>
</dbReference>
<dbReference type="Gene3D" id="2.130.10.10">
    <property type="entry name" value="YVTN repeat-like/Quinoprotein amine dehydrogenase"/>
    <property type="match status" value="2"/>
</dbReference>
<protein>
    <submittedName>
        <fullName evidence="6">Two component regulator three Y domain-containing protein</fullName>
    </submittedName>
</protein>
<dbReference type="GO" id="GO:0000155">
    <property type="term" value="F:phosphorelay sensor kinase activity"/>
    <property type="evidence" value="ECO:0007669"/>
    <property type="project" value="TreeGrafter"/>
</dbReference>
<evidence type="ECO:0000313" key="7">
    <source>
        <dbReference type="Proteomes" id="UP000031802"/>
    </source>
</evidence>
<dbReference type="Pfam" id="PF07494">
    <property type="entry name" value="Reg_prop"/>
    <property type="match status" value="1"/>
</dbReference>
<dbReference type="PANTHER" id="PTHR43547">
    <property type="entry name" value="TWO-COMPONENT HISTIDINE KINASE"/>
    <property type="match status" value="1"/>
</dbReference>
<dbReference type="InterPro" id="IPR011123">
    <property type="entry name" value="Y_Y_Y"/>
</dbReference>
<keyword evidence="4" id="KW-0732">Signal</keyword>
<dbReference type="OrthoDB" id="9809670at2"/>